<dbReference type="AlphaFoldDB" id="A0A387FVK0"/>
<name>A0A387FVK0_9HYPH</name>
<evidence type="ECO:0000313" key="1">
    <source>
        <dbReference type="EMBL" id="AYG62699.1"/>
    </source>
</evidence>
<dbReference type="RefSeq" id="WP_120707615.1">
    <property type="nucleotide sequence ID" value="NZ_CP032695.1"/>
</dbReference>
<dbReference type="Pfam" id="PF06169">
    <property type="entry name" value="DUF982"/>
    <property type="match status" value="1"/>
</dbReference>
<dbReference type="Proteomes" id="UP000282195">
    <property type="component" value="Plasmid pRCCGE525c"/>
</dbReference>
<proteinExistence type="predicted"/>
<protein>
    <submittedName>
        <fullName evidence="1">DUF982 domain-containing protein</fullName>
    </submittedName>
</protein>
<dbReference type="OrthoDB" id="8084083at2"/>
<dbReference type="Gene3D" id="6.10.250.730">
    <property type="match status" value="1"/>
</dbReference>
<organism evidence="1 2">
    <name type="scientific">Rhizobium jaguaris</name>
    <dbReference type="NCBI Taxonomy" id="1312183"/>
    <lineage>
        <taxon>Bacteria</taxon>
        <taxon>Pseudomonadati</taxon>
        <taxon>Pseudomonadota</taxon>
        <taxon>Alphaproteobacteria</taxon>
        <taxon>Hyphomicrobiales</taxon>
        <taxon>Rhizobiaceae</taxon>
        <taxon>Rhizobium/Agrobacterium group</taxon>
        <taxon>Rhizobium</taxon>
    </lineage>
</organism>
<keyword evidence="1" id="KW-0614">Plasmid</keyword>
<evidence type="ECO:0000313" key="2">
    <source>
        <dbReference type="Proteomes" id="UP000282195"/>
    </source>
</evidence>
<geneLocation type="plasmid" evidence="2">
    <name>prccge525c</name>
</geneLocation>
<dbReference type="EMBL" id="CP032695">
    <property type="protein sequence ID" value="AYG62699.1"/>
    <property type="molecule type" value="Genomic_DNA"/>
</dbReference>
<sequence>MSALAWEAPVSVIVSSGKQKAVKSPAEAVGCLEKEWPITDGVFLREAKKVCNAALEHECTASEARDAFEMASIEALLVCR</sequence>
<dbReference type="KEGG" id="rjg:CCGE525_28570"/>
<keyword evidence="2" id="KW-1185">Reference proteome</keyword>
<accession>A0A387FVK0</accession>
<gene>
    <name evidence="1" type="ORF">CCGE525_28570</name>
</gene>
<dbReference type="InterPro" id="IPR010385">
    <property type="entry name" value="DUF982"/>
</dbReference>
<reference evidence="1 2" key="1">
    <citation type="submission" date="2018-10" db="EMBL/GenBank/DDBJ databases">
        <title>Rhizobium etli, R. leguminosarum and a new Rhizobium genospecies from Phaseolus dumosus.</title>
        <authorList>
            <person name="Ramirez-Puebla S.T."/>
            <person name="Rogel-Hernandez M.A."/>
            <person name="Guerrero G."/>
            <person name="Ormeno-Orrillo E."/>
            <person name="Martinez-Romero J.C."/>
            <person name="Negrete-Yankelevich S."/>
            <person name="Martinez-Romero E."/>
        </authorList>
    </citation>
    <scope>NUCLEOTIDE SEQUENCE [LARGE SCALE GENOMIC DNA]</scope>
    <source>
        <strain evidence="1 2">CCGE525</strain>
        <plasmid evidence="2">prccge525c</plasmid>
    </source>
</reference>